<dbReference type="Pfam" id="PF13129">
    <property type="entry name" value="DUF3953"/>
    <property type="match status" value="1"/>
</dbReference>
<evidence type="ECO:0000256" key="1">
    <source>
        <dbReference type="SAM" id="Phobius"/>
    </source>
</evidence>
<keyword evidence="1" id="KW-0812">Transmembrane</keyword>
<feature type="transmembrane region" description="Helical" evidence="1">
    <location>
        <begin position="7"/>
        <end position="22"/>
    </location>
</feature>
<accession>A0A0U1NVJ5</accession>
<evidence type="ECO:0008006" key="4">
    <source>
        <dbReference type="Google" id="ProtNLM"/>
    </source>
</evidence>
<evidence type="ECO:0000313" key="2">
    <source>
        <dbReference type="EMBL" id="CRK82053.1"/>
    </source>
</evidence>
<proteinExistence type="predicted"/>
<keyword evidence="1" id="KW-0472">Membrane</keyword>
<dbReference type="STRING" id="1499688.BN000_01974"/>
<organism evidence="2 3">
    <name type="scientific">Neobacillus massiliamazoniensis</name>
    <dbReference type="NCBI Taxonomy" id="1499688"/>
    <lineage>
        <taxon>Bacteria</taxon>
        <taxon>Bacillati</taxon>
        <taxon>Bacillota</taxon>
        <taxon>Bacilli</taxon>
        <taxon>Bacillales</taxon>
        <taxon>Bacillaceae</taxon>
        <taxon>Neobacillus</taxon>
    </lineage>
</organism>
<dbReference type="EMBL" id="CVRB01000002">
    <property type="protein sequence ID" value="CRK82053.1"/>
    <property type="molecule type" value="Genomic_DNA"/>
</dbReference>
<reference evidence="3" key="1">
    <citation type="submission" date="2015-05" db="EMBL/GenBank/DDBJ databases">
        <authorList>
            <person name="Urmite Genomes"/>
        </authorList>
    </citation>
    <scope>NUCLEOTIDE SEQUENCE [LARGE SCALE GENOMIC DNA]</scope>
    <source>
        <strain evidence="3">LF1</strain>
    </source>
</reference>
<dbReference type="AlphaFoldDB" id="A0A0U1NVJ5"/>
<evidence type="ECO:0000313" key="3">
    <source>
        <dbReference type="Proteomes" id="UP000199087"/>
    </source>
</evidence>
<dbReference type="InterPro" id="IPR025018">
    <property type="entry name" value="DUF3953"/>
</dbReference>
<protein>
    <recommendedName>
        <fullName evidence="4">DUF3953 domain-containing protein</fullName>
    </recommendedName>
</protein>
<keyword evidence="3" id="KW-1185">Reference proteome</keyword>
<feature type="transmembrane region" description="Helical" evidence="1">
    <location>
        <begin position="55"/>
        <end position="75"/>
    </location>
</feature>
<keyword evidence="1" id="KW-1133">Transmembrane helix</keyword>
<dbReference type="OrthoDB" id="2942989at2"/>
<feature type="transmembrane region" description="Helical" evidence="1">
    <location>
        <begin position="28"/>
        <end position="48"/>
    </location>
</feature>
<name>A0A0U1NVJ5_9BACI</name>
<gene>
    <name evidence="2" type="ORF">BN000_01974</name>
</gene>
<sequence>MLKVMRIVSGIIVFALGIYGLTTDNNAILPFMMFFLGIMSLVMGISELYKKRKSIGFVSIIAAAFVFLVLIRDLLR</sequence>
<dbReference type="Proteomes" id="UP000199087">
    <property type="component" value="Unassembled WGS sequence"/>
</dbReference>